<dbReference type="Proteomes" id="UP001175261">
    <property type="component" value="Unassembled WGS sequence"/>
</dbReference>
<feature type="compositionally biased region" description="Low complexity" evidence="9">
    <location>
        <begin position="297"/>
        <end position="311"/>
    </location>
</feature>
<feature type="compositionally biased region" description="Acidic residues" evidence="9">
    <location>
        <begin position="226"/>
        <end position="241"/>
    </location>
</feature>
<evidence type="ECO:0000256" key="3">
    <source>
        <dbReference type="ARBA" id="ARBA00022679"/>
    </source>
</evidence>
<dbReference type="GO" id="GO:0045292">
    <property type="term" value="P:mRNA cis splicing, via spliceosome"/>
    <property type="evidence" value="ECO:0007669"/>
    <property type="project" value="InterPro"/>
</dbReference>
<feature type="binding site" evidence="8">
    <location>
        <position position="490"/>
    </location>
    <ligand>
        <name>ATP</name>
        <dbReference type="ChEBI" id="CHEBI:30616"/>
    </ligand>
</feature>
<feature type="compositionally biased region" description="Basic and acidic residues" evidence="9">
    <location>
        <begin position="346"/>
        <end position="372"/>
    </location>
</feature>
<feature type="compositionally biased region" description="Basic and acidic residues" evidence="9">
    <location>
        <begin position="29"/>
        <end position="48"/>
    </location>
</feature>
<evidence type="ECO:0000256" key="2">
    <source>
        <dbReference type="ARBA" id="ARBA00022527"/>
    </source>
</evidence>
<evidence type="ECO:0000256" key="5">
    <source>
        <dbReference type="ARBA" id="ARBA00022777"/>
    </source>
</evidence>
<evidence type="ECO:0000256" key="8">
    <source>
        <dbReference type="PROSITE-ProRule" id="PRU10141"/>
    </source>
</evidence>
<name>A0AA39GH86_SARSR</name>
<dbReference type="AlphaFoldDB" id="A0AA39GH86"/>
<evidence type="ECO:0000313" key="11">
    <source>
        <dbReference type="EMBL" id="KAK0386996.1"/>
    </source>
</evidence>
<protein>
    <recommendedName>
        <fullName evidence="1">non-specific serine/threonine protein kinase</fullName>
        <ecNumber evidence="1">2.7.11.1</ecNumber>
    </recommendedName>
</protein>
<feature type="compositionally biased region" description="Basic residues" evidence="9">
    <location>
        <begin position="143"/>
        <end position="153"/>
    </location>
</feature>
<keyword evidence="2" id="KW-0723">Serine/threonine-protein kinase</keyword>
<feature type="compositionally biased region" description="Basic and acidic residues" evidence="9">
    <location>
        <begin position="379"/>
        <end position="391"/>
    </location>
</feature>
<feature type="compositionally biased region" description="Basic and acidic residues" evidence="9">
    <location>
        <begin position="154"/>
        <end position="186"/>
    </location>
</feature>
<dbReference type="GO" id="GO:0004674">
    <property type="term" value="F:protein serine/threonine kinase activity"/>
    <property type="evidence" value="ECO:0007669"/>
    <property type="project" value="UniProtKB-KW"/>
</dbReference>
<dbReference type="CDD" id="cd14135">
    <property type="entry name" value="STKc_PRP4"/>
    <property type="match status" value="1"/>
</dbReference>
<accession>A0AA39GH86</accession>
<feature type="compositionally biased region" description="Basic residues" evidence="9">
    <location>
        <begin position="56"/>
        <end position="65"/>
    </location>
</feature>
<keyword evidence="3" id="KW-0808">Transferase</keyword>
<evidence type="ECO:0000256" key="1">
    <source>
        <dbReference type="ARBA" id="ARBA00012513"/>
    </source>
</evidence>
<dbReference type="InterPro" id="IPR000719">
    <property type="entry name" value="Prot_kinase_dom"/>
</dbReference>
<dbReference type="SUPFAM" id="SSF56112">
    <property type="entry name" value="Protein kinase-like (PK-like)"/>
    <property type="match status" value="1"/>
</dbReference>
<keyword evidence="6 8" id="KW-0067">ATP-binding</keyword>
<comment type="similarity">
    <text evidence="7">Belongs to the protein kinase superfamily. CMGC Ser/Thr protein kinase family.</text>
</comment>
<feature type="compositionally biased region" description="Basic and acidic residues" evidence="9">
    <location>
        <begin position="66"/>
        <end position="96"/>
    </location>
</feature>
<organism evidence="11 12">
    <name type="scientific">Sarocladium strictum</name>
    <name type="common">Black bundle disease fungus</name>
    <name type="synonym">Acremonium strictum</name>
    <dbReference type="NCBI Taxonomy" id="5046"/>
    <lineage>
        <taxon>Eukaryota</taxon>
        <taxon>Fungi</taxon>
        <taxon>Dikarya</taxon>
        <taxon>Ascomycota</taxon>
        <taxon>Pezizomycotina</taxon>
        <taxon>Sordariomycetes</taxon>
        <taxon>Hypocreomycetidae</taxon>
        <taxon>Hypocreales</taxon>
        <taxon>Sarocladiaceae</taxon>
        <taxon>Sarocladium</taxon>
    </lineage>
</organism>
<gene>
    <name evidence="11" type="ORF">NLU13_5310</name>
</gene>
<feature type="domain" description="Protein kinase" evidence="10">
    <location>
        <begin position="461"/>
        <end position="782"/>
    </location>
</feature>
<dbReference type="PANTHER" id="PTHR24058:SF103">
    <property type="entry name" value="SERINE_THREONINE-PROTEIN KINASE PRP4 HOMOLOG"/>
    <property type="match status" value="1"/>
</dbReference>
<reference evidence="11" key="1">
    <citation type="submission" date="2022-10" db="EMBL/GenBank/DDBJ databases">
        <title>Determination and structural analysis of whole genome sequence of Sarocladium strictum F4-1.</title>
        <authorList>
            <person name="Hu L."/>
            <person name="Jiang Y."/>
        </authorList>
    </citation>
    <scope>NUCLEOTIDE SEQUENCE</scope>
    <source>
        <strain evidence="11">F4-1</strain>
    </source>
</reference>
<dbReference type="FunFam" id="1.10.510.10:FF:000078">
    <property type="entry name" value="Serine/threonine-protein kinase PRP4 homolog"/>
    <property type="match status" value="1"/>
</dbReference>
<evidence type="ECO:0000259" key="10">
    <source>
        <dbReference type="PROSITE" id="PS50011"/>
    </source>
</evidence>
<evidence type="ECO:0000256" key="7">
    <source>
        <dbReference type="ARBA" id="ARBA00023596"/>
    </source>
</evidence>
<comment type="caution">
    <text evidence="11">The sequence shown here is derived from an EMBL/GenBank/DDBJ whole genome shotgun (WGS) entry which is preliminary data.</text>
</comment>
<dbReference type="InterPro" id="IPR011009">
    <property type="entry name" value="Kinase-like_dom_sf"/>
</dbReference>
<dbReference type="Pfam" id="PF00069">
    <property type="entry name" value="Pkinase"/>
    <property type="match status" value="1"/>
</dbReference>
<evidence type="ECO:0000256" key="6">
    <source>
        <dbReference type="ARBA" id="ARBA00022840"/>
    </source>
</evidence>
<dbReference type="SMART" id="SM00220">
    <property type="entry name" value="S_TKc"/>
    <property type="match status" value="1"/>
</dbReference>
<dbReference type="InterPro" id="IPR017441">
    <property type="entry name" value="Protein_kinase_ATP_BS"/>
</dbReference>
<dbReference type="PROSITE" id="PS00107">
    <property type="entry name" value="PROTEIN_KINASE_ATP"/>
    <property type="match status" value="1"/>
</dbReference>
<keyword evidence="4 8" id="KW-0547">Nucleotide-binding</keyword>
<evidence type="ECO:0000313" key="12">
    <source>
        <dbReference type="Proteomes" id="UP001175261"/>
    </source>
</evidence>
<dbReference type="GO" id="GO:0005524">
    <property type="term" value="F:ATP binding"/>
    <property type="evidence" value="ECO:0007669"/>
    <property type="project" value="UniProtKB-UniRule"/>
</dbReference>
<dbReference type="PROSITE" id="PS00108">
    <property type="entry name" value="PROTEIN_KINASE_ST"/>
    <property type="match status" value="1"/>
</dbReference>
<dbReference type="EC" id="2.7.11.1" evidence="1"/>
<keyword evidence="12" id="KW-1185">Reference proteome</keyword>
<keyword evidence="5" id="KW-0418">Kinase</keyword>
<evidence type="ECO:0000256" key="4">
    <source>
        <dbReference type="ARBA" id="ARBA00022741"/>
    </source>
</evidence>
<evidence type="ECO:0000256" key="9">
    <source>
        <dbReference type="SAM" id="MobiDB-lite"/>
    </source>
</evidence>
<proteinExistence type="inferred from homology"/>
<sequence>MSSSDEGEIVENGAKSSKATSLAHPEGSGVDRRDRLTSRHSTPDHDSASRYSASSRRSRSPRGYKRSRDEHDSYGRPRTDTRHGRAPHDDVRRDGYGRGGLPYDDADRPSRGKDDRYGRDRDRDRDRDDYRQRDRDRFPDKRARNRSRSPRRYRPGDDRPSDRSVRETRLDRRSGPSTDSRHDDRLAYSSSTDLRSTVGKDPSSSRNGAKDTQGSSQANGDRTPEPEEDYEEPEPIDEEAEIDRRRKRREELLAKSSSATPLLLHAVGAGEKVRHMSPGSTQADGSVRASREDTPQTPRTPGSGFGSPRSPGDMEMLSEKDLMNTHNQVKPDEEDGPSAADYDPTLDMREDERRDEMRHGHVVLHGEPHILETTEQQEPEERKKEAEKPSGNDDDDDDFDMFAEDFDEDKYATKPSNTAVPVETIDGEAAGPAENKGGILEGDDKDGYYKIRVGEILNGRYQIQTTLGRGMFSGVVRATDITTKKPVAIKIMRNNDALRKGGYTEIAILQKLNEADPENRKHIVRFERYFDYKGHLCMVFENLSLNLREVLRKFGNNVGINLGACRTYAYQTFVALAHMRKCSIIHADLKPDNILVNESRAGLKICDLGTAIDRSDAATAHTEITPYLVSRFYRAPEIILGMPYDYAIDMWSIGATLYELYTGKILFTGDSNNQMLKNIMEIRGRLTPKLYKRGQLSSVHFDEQGQFISVERDKILNKTTVRTLPMVKPTRDLRTRILAASSGLSDAESRELNQFIDLLEHCLTLNPDKRIKPAEALRHPFFTSRSTGTKR</sequence>
<feature type="compositionally biased region" description="Basic and acidic residues" evidence="9">
    <location>
        <begin position="105"/>
        <end position="142"/>
    </location>
</feature>
<dbReference type="EMBL" id="JAPDFR010000004">
    <property type="protein sequence ID" value="KAK0386996.1"/>
    <property type="molecule type" value="Genomic_DNA"/>
</dbReference>
<dbReference type="Gene3D" id="3.30.200.20">
    <property type="entry name" value="Phosphorylase Kinase, domain 1"/>
    <property type="match status" value="1"/>
</dbReference>
<dbReference type="Gene3D" id="1.10.510.10">
    <property type="entry name" value="Transferase(Phosphotransferase) domain 1"/>
    <property type="match status" value="1"/>
</dbReference>
<feature type="region of interest" description="Disordered" evidence="9">
    <location>
        <begin position="1"/>
        <end position="399"/>
    </location>
</feature>
<feature type="compositionally biased region" description="Polar residues" evidence="9">
    <location>
        <begin position="202"/>
        <end position="220"/>
    </location>
</feature>
<dbReference type="InterPro" id="IPR050494">
    <property type="entry name" value="Ser_Thr_dual-spec_kinase"/>
</dbReference>
<dbReference type="PROSITE" id="PS50011">
    <property type="entry name" value="PROTEIN_KINASE_DOM"/>
    <property type="match status" value="1"/>
</dbReference>
<dbReference type="PANTHER" id="PTHR24058">
    <property type="entry name" value="DUAL SPECIFICITY PROTEIN KINASE"/>
    <property type="match status" value="1"/>
</dbReference>
<dbReference type="InterPro" id="IPR044092">
    <property type="entry name" value="STKc_PRP4"/>
</dbReference>
<dbReference type="InterPro" id="IPR008271">
    <property type="entry name" value="Ser/Thr_kinase_AS"/>
</dbReference>